<feature type="compositionally biased region" description="Low complexity" evidence="4">
    <location>
        <begin position="108"/>
        <end position="119"/>
    </location>
</feature>
<feature type="compositionally biased region" description="Low complexity" evidence="4">
    <location>
        <begin position="1042"/>
        <end position="1054"/>
    </location>
</feature>
<comment type="caution">
    <text evidence="6">The sequence shown here is derived from an EMBL/GenBank/DDBJ whole genome shotgun (WGS) entry which is preliminary data.</text>
</comment>
<dbReference type="FunFam" id="3.10.120.10:FF:000025">
    <property type="entry name" value="Cytochrome b5-like Heme/Steroid binding domain containing protein, putative"/>
    <property type="match status" value="1"/>
</dbReference>
<dbReference type="GO" id="GO:0005737">
    <property type="term" value="C:cytoplasm"/>
    <property type="evidence" value="ECO:0007669"/>
    <property type="project" value="TreeGrafter"/>
</dbReference>
<feature type="compositionally biased region" description="Basic residues" evidence="4">
    <location>
        <begin position="548"/>
        <end position="558"/>
    </location>
</feature>
<evidence type="ECO:0000313" key="7">
    <source>
        <dbReference type="Proteomes" id="UP000037923"/>
    </source>
</evidence>
<dbReference type="RefSeq" id="XP_015665346.1">
    <property type="nucleotide sequence ID" value="XM_015797338.1"/>
</dbReference>
<dbReference type="GeneID" id="26901241"/>
<dbReference type="GO" id="GO:0046872">
    <property type="term" value="F:metal ion binding"/>
    <property type="evidence" value="ECO:0007669"/>
    <property type="project" value="UniProtKB-KW"/>
</dbReference>
<dbReference type="OrthoDB" id="260519at2759"/>
<evidence type="ECO:0000313" key="6">
    <source>
        <dbReference type="EMBL" id="KPA86907.1"/>
    </source>
</evidence>
<dbReference type="OMA" id="WMVIRNV"/>
<feature type="region of interest" description="Disordered" evidence="4">
    <location>
        <begin position="97"/>
        <end position="124"/>
    </location>
</feature>
<dbReference type="Proteomes" id="UP000037923">
    <property type="component" value="Unassembled WGS sequence"/>
</dbReference>
<keyword evidence="7" id="KW-1185">Reference proteome</keyword>
<reference evidence="6 7" key="1">
    <citation type="submission" date="2015-07" db="EMBL/GenBank/DDBJ databases">
        <title>High-quality genome of monoxenous trypanosomatid Leptomonas pyrrhocoris.</title>
        <authorList>
            <person name="Flegontov P."/>
            <person name="Butenko A."/>
            <person name="Firsov S."/>
            <person name="Vlcek C."/>
            <person name="Logacheva M.D."/>
            <person name="Field M."/>
            <person name="Filatov D."/>
            <person name="Flegontova O."/>
            <person name="Gerasimov E."/>
            <person name="Jackson A.P."/>
            <person name="Kelly S."/>
            <person name="Opperdoes F."/>
            <person name="O'Reilly A."/>
            <person name="Votypka J."/>
            <person name="Yurchenko V."/>
            <person name="Lukes J."/>
        </authorList>
    </citation>
    <scope>NUCLEOTIDE SEQUENCE [LARGE SCALE GENOMIC DNA]</scope>
    <source>
        <strain evidence="6">H10</strain>
    </source>
</reference>
<dbReference type="AlphaFoldDB" id="A0A0M9GBE9"/>
<dbReference type="SMART" id="SM01117">
    <property type="entry name" value="Cyt-b5"/>
    <property type="match status" value="1"/>
</dbReference>
<evidence type="ECO:0000259" key="5">
    <source>
        <dbReference type="PROSITE" id="PS50255"/>
    </source>
</evidence>
<feature type="compositionally biased region" description="Low complexity" evidence="4">
    <location>
        <begin position="1061"/>
        <end position="1087"/>
    </location>
</feature>
<proteinExistence type="predicted"/>
<evidence type="ECO:0000256" key="1">
    <source>
        <dbReference type="ARBA" id="ARBA00022617"/>
    </source>
</evidence>
<feature type="region of interest" description="Disordered" evidence="4">
    <location>
        <begin position="640"/>
        <end position="683"/>
    </location>
</feature>
<keyword evidence="1" id="KW-0349">Heme</keyword>
<feature type="compositionally biased region" description="Low complexity" evidence="4">
    <location>
        <begin position="533"/>
        <end position="542"/>
    </location>
</feature>
<dbReference type="PANTHER" id="PTHR46237">
    <property type="entry name" value="CYTOCHROME B5 REDUCTASE 4 FAMILY MEMBER"/>
    <property type="match status" value="1"/>
</dbReference>
<feature type="region of interest" description="Disordered" evidence="4">
    <location>
        <begin position="297"/>
        <end position="352"/>
    </location>
</feature>
<dbReference type="EMBL" id="LGTL01000001">
    <property type="protein sequence ID" value="KPA86907.1"/>
    <property type="molecule type" value="Genomic_DNA"/>
</dbReference>
<dbReference type="GO" id="GO:0004128">
    <property type="term" value="F:cytochrome-b5 reductase activity, acting on NAD(P)H"/>
    <property type="evidence" value="ECO:0007669"/>
    <property type="project" value="TreeGrafter"/>
</dbReference>
<feature type="compositionally biased region" description="Low complexity" evidence="4">
    <location>
        <begin position="886"/>
        <end position="897"/>
    </location>
</feature>
<evidence type="ECO:0000256" key="3">
    <source>
        <dbReference type="ARBA" id="ARBA00023004"/>
    </source>
</evidence>
<feature type="compositionally biased region" description="Basic and acidic residues" evidence="4">
    <location>
        <begin position="439"/>
        <end position="448"/>
    </location>
</feature>
<feature type="compositionally biased region" description="Polar residues" evidence="4">
    <location>
        <begin position="751"/>
        <end position="772"/>
    </location>
</feature>
<evidence type="ECO:0000256" key="4">
    <source>
        <dbReference type="SAM" id="MobiDB-lite"/>
    </source>
</evidence>
<organism evidence="6 7">
    <name type="scientific">Leptomonas pyrrhocoris</name>
    <name type="common">Firebug parasite</name>
    <dbReference type="NCBI Taxonomy" id="157538"/>
    <lineage>
        <taxon>Eukaryota</taxon>
        <taxon>Discoba</taxon>
        <taxon>Euglenozoa</taxon>
        <taxon>Kinetoplastea</taxon>
        <taxon>Metakinetoplastina</taxon>
        <taxon>Trypanosomatida</taxon>
        <taxon>Trypanosomatidae</taxon>
        <taxon>Leishmaniinae</taxon>
        <taxon>Leptomonas</taxon>
    </lineage>
</organism>
<feature type="region of interest" description="Disordered" evidence="4">
    <location>
        <begin position="884"/>
        <end position="908"/>
    </location>
</feature>
<evidence type="ECO:0000256" key="2">
    <source>
        <dbReference type="ARBA" id="ARBA00022723"/>
    </source>
</evidence>
<feature type="compositionally biased region" description="Low complexity" evidence="4">
    <location>
        <begin position="502"/>
        <end position="519"/>
    </location>
</feature>
<feature type="region of interest" description="Disordered" evidence="4">
    <location>
        <begin position="1033"/>
        <end position="1107"/>
    </location>
</feature>
<gene>
    <name evidence="6" type="ORF">ABB37_00944</name>
</gene>
<dbReference type="InterPro" id="IPR036400">
    <property type="entry name" value="Cyt_B5-like_heme/steroid_sf"/>
</dbReference>
<feature type="region of interest" description="Disordered" evidence="4">
    <location>
        <begin position="710"/>
        <end position="786"/>
    </location>
</feature>
<dbReference type="InterPro" id="IPR001199">
    <property type="entry name" value="Cyt_B5-like_heme/steroid-bd"/>
</dbReference>
<dbReference type="GO" id="GO:0020037">
    <property type="term" value="F:heme binding"/>
    <property type="evidence" value="ECO:0007669"/>
    <property type="project" value="TreeGrafter"/>
</dbReference>
<feature type="compositionally biased region" description="Pro residues" evidence="4">
    <location>
        <begin position="671"/>
        <end position="682"/>
    </location>
</feature>
<feature type="compositionally biased region" description="Low complexity" evidence="4">
    <location>
        <begin position="559"/>
        <end position="572"/>
    </location>
</feature>
<dbReference type="SUPFAM" id="SSF55856">
    <property type="entry name" value="Cytochrome b5-like heme/steroid binding domain"/>
    <property type="match status" value="1"/>
</dbReference>
<feature type="compositionally biased region" description="Low complexity" evidence="4">
    <location>
        <begin position="640"/>
        <end position="658"/>
    </location>
</feature>
<feature type="compositionally biased region" description="Polar residues" evidence="4">
    <location>
        <begin position="426"/>
        <end position="438"/>
    </location>
</feature>
<keyword evidence="3" id="KW-0408">Iron</keyword>
<accession>A0A0M9GBE9</accession>
<dbReference type="Pfam" id="PF00173">
    <property type="entry name" value="Cyt-b5"/>
    <property type="match status" value="1"/>
</dbReference>
<dbReference type="VEuPathDB" id="TriTrypDB:LpyrH10_01_9440"/>
<dbReference type="PROSITE" id="PS50255">
    <property type="entry name" value="CYTOCHROME_B5_2"/>
    <property type="match status" value="1"/>
</dbReference>
<protein>
    <recommendedName>
        <fullName evidence="5">Cytochrome b5 heme-binding domain-containing protein</fullName>
    </recommendedName>
</protein>
<dbReference type="InterPro" id="IPR051872">
    <property type="entry name" value="Cytochrome_b5/Flavoprotein_Rdt"/>
</dbReference>
<name>A0A0M9GBE9_LEPPY</name>
<dbReference type="Gene3D" id="3.10.120.10">
    <property type="entry name" value="Cytochrome b5-like heme/steroid binding domain"/>
    <property type="match status" value="1"/>
</dbReference>
<feature type="domain" description="Cytochrome b5 heme-binding" evidence="5">
    <location>
        <begin position="1097"/>
        <end position="1173"/>
    </location>
</feature>
<dbReference type="PANTHER" id="PTHR46237:SF1">
    <property type="entry name" value="CYTOCHROME B5 REDUCTASE 4"/>
    <property type="match status" value="1"/>
</dbReference>
<feature type="region of interest" description="Disordered" evidence="4">
    <location>
        <begin position="499"/>
        <end position="573"/>
    </location>
</feature>
<sequence>MSASASLLAPPTPSNWMVRGPSSNASLVTLSALGVGTNHDSAASGSSFNSSAGNPTLSPLLHPYSRNSSNSMWSYPAAHDSAGEVEGADGVFLPMERASGRKRTPRPAALSGETNSSSSGVGGGNAVADADIHSTPSPARLMFSHRTSARGGICENGDDAGVRAHRPGSFSLVDDDAFLGSQSRLPSDVCGDEDSVHTHFDGHKAEVQSMLHSTRSRGSVAATTTTTMATHTSSPMTSSLPSVTLGVMSAVPPPPVDLVTRVSSISSKALGEASRSTFSTPHNATVIPLPPTVGATPAATANSHRRTHTPVSPRTPVSFVPSGDQPLHTTSSHIPRVPAGPLKSADSPTRLAGPLGGRAVGSGCEVQNRLTYTSHHFASAVELQTWTPYSTVSSSGSLLSLGNGTALERESDDADASSAATAAGVGQNTFSNSTSAGQRNDDKHDGEGHTASASMLRHAGVSATNVTATFAPFLHPAAASATGYPFDNRKVLSLSAHDATYPSKPSAADSPAPTPLADAWTADSSAAERTEQRSNTSRSSSGSGSGHRQQRRPHHRSHGAPTTSSSPSHHGSQNANVLAVVWAATGVCAPSGVSVPVFSSTETRPVVSVTTRGHNSGSNFLNYHPNFSRTFHGHFGTTSAAAAPTGNTNTAATTATGNVRRSRKNNGIPVMPSPPPLPPPSSRIPSPIVRTATNIICGFAAATAPAHHRPTATFGAGSPTAQLGGGLQCGSTSSAPPPPPPPSLAERDNTKQQQKTAQQMRSLFSTLPSDRCSSPRHGTDEDNDFTTASAALGNEDASAAVAAAAAVQTVPSAMFINGHHSTPDEHDRVEALIGGMPMMVVQPAVLRPQPDGVGGGPTNPTATPTAVSHGYAHGPNPHLHSCLRDSSLGSSSGAHGSPCAKARPSVPPTAFTTGQSREFLYTSDSSAYTSTPQTLTSTASDPLLLSLSSANLAAPMTSNGSNGISISNCYPVNSNNSGGALTTAAAVQSTSVGVAEGFVMKPDAETIQRLPRGKVPRMPGCSMRDWTAHLSAKEAKNRRGHQQQQRRGSVSSLSSEHRQRAGSNSGFGSPSSGSPGGTAPAFPSSAAQHPPGSRAALPRMTPQEVSRHNTPDDLWMVIRNVVYDCTEFQRFHPGGEKLLLACAGRDATDVYDRFHAWVSCESFMGPYAVGILAPPPQQ</sequence>
<keyword evidence="2" id="KW-0479">Metal-binding</keyword>
<feature type="region of interest" description="Disordered" evidence="4">
    <location>
        <begin position="409"/>
        <end position="451"/>
    </location>
</feature>